<keyword evidence="3" id="KW-1185">Reference proteome</keyword>
<feature type="compositionally biased region" description="Polar residues" evidence="1">
    <location>
        <begin position="446"/>
        <end position="456"/>
    </location>
</feature>
<proteinExistence type="predicted"/>
<organism evidence="2 3">
    <name type="scientific">Penicillium cataractarum</name>
    <dbReference type="NCBI Taxonomy" id="2100454"/>
    <lineage>
        <taxon>Eukaryota</taxon>
        <taxon>Fungi</taxon>
        <taxon>Dikarya</taxon>
        <taxon>Ascomycota</taxon>
        <taxon>Pezizomycotina</taxon>
        <taxon>Eurotiomycetes</taxon>
        <taxon>Eurotiomycetidae</taxon>
        <taxon>Eurotiales</taxon>
        <taxon>Aspergillaceae</taxon>
        <taxon>Penicillium</taxon>
    </lineage>
</organism>
<reference evidence="2" key="1">
    <citation type="submission" date="2022-11" db="EMBL/GenBank/DDBJ databases">
        <authorList>
            <person name="Petersen C."/>
        </authorList>
    </citation>
    <scope>NUCLEOTIDE SEQUENCE</scope>
    <source>
        <strain evidence="2">IBT 29864</strain>
    </source>
</reference>
<feature type="compositionally biased region" description="Basic and acidic residues" evidence="1">
    <location>
        <begin position="415"/>
        <end position="445"/>
    </location>
</feature>
<feature type="compositionally biased region" description="Polar residues" evidence="1">
    <location>
        <begin position="14"/>
        <end position="26"/>
    </location>
</feature>
<feature type="compositionally biased region" description="Polar residues" evidence="1">
    <location>
        <begin position="47"/>
        <end position="57"/>
    </location>
</feature>
<reference evidence="2" key="2">
    <citation type="journal article" date="2023" name="IMA Fungus">
        <title>Comparative genomic study of the Penicillium genus elucidates a diverse pangenome and 15 lateral gene transfer events.</title>
        <authorList>
            <person name="Petersen C."/>
            <person name="Sorensen T."/>
            <person name="Nielsen M.R."/>
            <person name="Sondergaard T.E."/>
            <person name="Sorensen J.L."/>
            <person name="Fitzpatrick D.A."/>
            <person name="Frisvad J.C."/>
            <person name="Nielsen K.L."/>
        </authorList>
    </citation>
    <scope>NUCLEOTIDE SEQUENCE</scope>
    <source>
        <strain evidence="2">IBT 29864</strain>
    </source>
</reference>
<feature type="compositionally biased region" description="Low complexity" evidence="1">
    <location>
        <begin position="393"/>
        <end position="403"/>
    </location>
</feature>
<dbReference type="GeneID" id="81439210"/>
<name>A0A9W9S460_9EURO</name>
<dbReference type="Proteomes" id="UP001147782">
    <property type="component" value="Unassembled WGS sequence"/>
</dbReference>
<dbReference type="EMBL" id="JAPZBS010000005">
    <property type="protein sequence ID" value="KAJ5371010.1"/>
    <property type="molecule type" value="Genomic_DNA"/>
</dbReference>
<dbReference type="RefSeq" id="XP_056555444.1">
    <property type="nucleotide sequence ID" value="XM_056700031.1"/>
</dbReference>
<feature type="compositionally biased region" description="Polar residues" evidence="1">
    <location>
        <begin position="286"/>
        <end position="314"/>
    </location>
</feature>
<accession>A0A9W9S460</accession>
<evidence type="ECO:0000313" key="2">
    <source>
        <dbReference type="EMBL" id="KAJ5371010.1"/>
    </source>
</evidence>
<protein>
    <recommendedName>
        <fullName evidence="4">Endo-1,3(4)-beta-glucanase</fullName>
    </recommendedName>
</protein>
<evidence type="ECO:0000256" key="1">
    <source>
        <dbReference type="SAM" id="MobiDB-lite"/>
    </source>
</evidence>
<comment type="caution">
    <text evidence="2">The sequence shown here is derived from an EMBL/GenBank/DDBJ whole genome shotgun (WGS) entry which is preliminary data.</text>
</comment>
<dbReference type="AlphaFoldDB" id="A0A9W9S460"/>
<feature type="compositionally biased region" description="Low complexity" evidence="1">
    <location>
        <begin position="328"/>
        <end position="340"/>
    </location>
</feature>
<feature type="region of interest" description="Disordered" evidence="1">
    <location>
        <begin position="270"/>
        <end position="456"/>
    </location>
</feature>
<sequence>MRLELPDQRAQLRKASSIQPTTNSRSVAMAIDDASPQAGGYPDNHTRASPQTEQSLGPNPAMAGNFHLQVRPELVVKPDLFTMTFGFFGRRNWQRSVAYTMMERVENSWLLTGRALTQDELDAFTTYSTRTLYYRRMGVPLSSFLGTAYLYYKVRKDAGLPSNASPASVFTFLRNQARVDKAGFRSMVAANAFKMLFITTTGALVSGFAALYSETTNVIVDPRLRGFVEDMRGQKPEEVRQRKLKAASERIRRMRGGEKDIEGYIVEELQHPGSHPEQTDQDSYVYESTPSGSDMTYNSSENDQQSASAGQQRSVAEAPRRSWGYGGQAASQQGASGESSADSDYFFGGKDDDASPTAPEYRYTNPDGSPAGSAWDRLRRQNAGQSSRAPSPQQARPQWGQQQDSPNSPSYTPAGDRDQYDSNRSREKEQAQADFDRMMEAERNASHNGSSQNRGW</sequence>
<feature type="region of interest" description="Disordered" evidence="1">
    <location>
        <begin position="1"/>
        <end position="58"/>
    </location>
</feature>
<dbReference type="OrthoDB" id="4204700at2759"/>
<evidence type="ECO:0000313" key="3">
    <source>
        <dbReference type="Proteomes" id="UP001147782"/>
    </source>
</evidence>
<feature type="compositionally biased region" description="Polar residues" evidence="1">
    <location>
        <begin position="382"/>
        <end position="392"/>
    </location>
</feature>
<gene>
    <name evidence="2" type="ORF">N7496_007102</name>
</gene>
<evidence type="ECO:0008006" key="4">
    <source>
        <dbReference type="Google" id="ProtNLM"/>
    </source>
</evidence>